<evidence type="ECO:0000256" key="6">
    <source>
        <dbReference type="ARBA" id="ARBA00035163"/>
    </source>
</evidence>
<dbReference type="NCBIfam" id="TIGR01050">
    <property type="entry name" value="rpsS_bact"/>
    <property type="match status" value="1"/>
</dbReference>
<dbReference type="GO" id="GO:0000028">
    <property type="term" value="P:ribosomal small subunit assembly"/>
    <property type="evidence" value="ECO:0007669"/>
    <property type="project" value="TreeGrafter"/>
</dbReference>
<dbReference type="PIRSF" id="PIRSF002144">
    <property type="entry name" value="Ribosomal_S19"/>
    <property type="match status" value="1"/>
</dbReference>
<dbReference type="GO" id="GO:0006412">
    <property type="term" value="P:translation"/>
    <property type="evidence" value="ECO:0007669"/>
    <property type="project" value="UniProtKB-UniRule"/>
</dbReference>
<keyword evidence="3 7" id="KW-0694">RNA-binding</keyword>
<dbReference type="PANTHER" id="PTHR11880">
    <property type="entry name" value="RIBOSOMAL PROTEIN S19P FAMILY MEMBER"/>
    <property type="match status" value="1"/>
</dbReference>
<keyword evidence="5 7" id="KW-0687">Ribonucleoprotein</keyword>
<protein>
    <recommendedName>
        <fullName evidence="6 7">Small ribosomal subunit protein uS19</fullName>
    </recommendedName>
</protein>
<evidence type="ECO:0000256" key="4">
    <source>
        <dbReference type="ARBA" id="ARBA00022980"/>
    </source>
</evidence>
<evidence type="ECO:0000256" key="7">
    <source>
        <dbReference type="HAMAP-Rule" id="MF_00531"/>
    </source>
</evidence>
<organism evidence="9">
    <name type="scientific">uncultured bacterium</name>
    <name type="common">gcode 4</name>
    <dbReference type="NCBI Taxonomy" id="1234023"/>
    <lineage>
        <taxon>Bacteria</taxon>
        <taxon>environmental samples</taxon>
    </lineage>
</organism>
<dbReference type="HAMAP" id="MF_00531">
    <property type="entry name" value="Ribosomal_uS19"/>
    <property type="match status" value="1"/>
</dbReference>
<comment type="similarity">
    <text evidence="1 7 8">Belongs to the universal ribosomal protein uS19 family.</text>
</comment>
<dbReference type="PANTHER" id="PTHR11880:SF8">
    <property type="entry name" value="SMALL RIBOSOMAL SUBUNIT PROTEIN US19M"/>
    <property type="match status" value="1"/>
</dbReference>
<dbReference type="GO" id="GO:0015935">
    <property type="term" value="C:small ribosomal subunit"/>
    <property type="evidence" value="ECO:0007669"/>
    <property type="project" value="InterPro"/>
</dbReference>
<dbReference type="GO" id="GO:0003735">
    <property type="term" value="F:structural constituent of ribosome"/>
    <property type="evidence" value="ECO:0007669"/>
    <property type="project" value="InterPro"/>
</dbReference>
<name>K2AXI5_9BACT</name>
<dbReference type="PRINTS" id="PR00975">
    <property type="entry name" value="RIBOSOMALS19"/>
</dbReference>
<dbReference type="Gene3D" id="3.30.860.10">
    <property type="entry name" value="30s Ribosomal Protein S19, Chain A"/>
    <property type="match status" value="1"/>
</dbReference>
<evidence type="ECO:0000256" key="5">
    <source>
        <dbReference type="ARBA" id="ARBA00023274"/>
    </source>
</evidence>
<dbReference type="InterPro" id="IPR023575">
    <property type="entry name" value="Ribosomal_uS19_SF"/>
</dbReference>
<dbReference type="SUPFAM" id="SSF54570">
    <property type="entry name" value="Ribosomal protein S19"/>
    <property type="match status" value="1"/>
</dbReference>
<gene>
    <name evidence="7" type="primary">rpsS</name>
    <name evidence="9" type="ORF">ACD_49C00038G0015</name>
</gene>
<accession>K2AXI5</accession>
<dbReference type="EMBL" id="AMFJ01021624">
    <property type="protein sequence ID" value="EKD66481.1"/>
    <property type="molecule type" value="Genomic_DNA"/>
</dbReference>
<evidence type="ECO:0000256" key="1">
    <source>
        <dbReference type="ARBA" id="ARBA00007345"/>
    </source>
</evidence>
<proteinExistence type="inferred from homology"/>
<dbReference type="InterPro" id="IPR002222">
    <property type="entry name" value="Ribosomal_uS19"/>
</dbReference>
<keyword evidence="2 7" id="KW-0699">rRNA-binding</keyword>
<comment type="function">
    <text evidence="7">Protein S19 forms a complex with S13 that binds strongly to the 16S ribosomal RNA.</text>
</comment>
<dbReference type="GO" id="GO:0019843">
    <property type="term" value="F:rRNA binding"/>
    <property type="evidence" value="ECO:0007669"/>
    <property type="project" value="UniProtKB-UniRule"/>
</dbReference>
<reference evidence="9" key="1">
    <citation type="journal article" date="2012" name="Science">
        <title>Fermentation, hydrogen, and sulfur metabolism in multiple uncultivated bacterial phyla.</title>
        <authorList>
            <person name="Wrighton K.C."/>
            <person name="Thomas B.C."/>
            <person name="Sharon I."/>
            <person name="Miller C.S."/>
            <person name="Castelle C.J."/>
            <person name="VerBerkmoes N.C."/>
            <person name="Wilkins M.J."/>
            <person name="Hettich R.L."/>
            <person name="Lipton M.S."/>
            <person name="Williams K.H."/>
            <person name="Long P.E."/>
            <person name="Banfield J.F."/>
        </authorList>
    </citation>
    <scope>NUCLEOTIDE SEQUENCE [LARGE SCALE GENOMIC DNA]</scope>
</reference>
<dbReference type="InterPro" id="IPR005732">
    <property type="entry name" value="Ribosomal_uS19_bac-type"/>
</dbReference>
<evidence type="ECO:0000256" key="2">
    <source>
        <dbReference type="ARBA" id="ARBA00022730"/>
    </source>
</evidence>
<sequence length="87" mass="10591">MTRSLKKWPYIYDRLLNKVMKLNESWKKMVIKTWSRDCTVIPEFVGHTFWVHNGKSHIPVFVTENMVWHKLWEFSVTRRFIGHSGNR</sequence>
<evidence type="ECO:0000256" key="3">
    <source>
        <dbReference type="ARBA" id="ARBA00022884"/>
    </source>
</evidence>
<dbReference type="AlphaFoldDB" id="K2AXI5"/>
<keyword evidence="4 7" id="KW-0689">Ribosomal protein</keyword>
<comment type="caution">
    <text evidence="9">The sequence shown here is derived from an EMBL/GenBank/DDBJ whole genome shotgun (WGS) entry which is preliminary data.</text>
</comment>
<dbReference type="Pfam" id="PF00203">
    <property type="entry name" value="Ribosomal_S19"/>
    <property type="match status" value="1"/>
</dbReference>
<evidence type="ECO:0000313" key="9">
    <source>
        <dbReference type="EMBL" id="EKD66481.1"/>
    </source>
</evidence>
<dbReference type="FunFam" id="3.30.860.10:FF:000001">
    <property type="entry name" value="30S ribosomal protein S19"/>
    <property type="match status" value="1"/>
</dbReference>
<dbReference type="GO" id="GO:0005737">
    <property type="term" value="C:cytoplasm"/>
    <property type="evidence" value="ECO:0007669"/>
    <property type="project" value="UniProtKB-ARBA"/>
</dbReference>
<evidence type="ECO:0000256" key="8">
    <source>
        <dbReference type="RuleBase" id="RU003485"/>
    </source>
</evidence>